<accession>A0A9F5J360</accession>
<dbReference type="PANTHER" id="PTHR46345">
    <property type="entry name" value="INVERTED FORMIN-2"/>
    <property type="match status" value="1"/>
</dbReference>
<dbReference type="Proteomes" id="UP000695026">
    <property type="component" value="Unplaced"/>
</dbReference>
<feature type="domain" description="FH2" evidence="2">
    <location>
        <begin position="1"/>
        <end position="339"/>
    </location>
</feature>
<dbReference type="OMA" id="FRPHNEE"/>
<dbReference type="GeneID" id="103067585"/>
<name>A0A9F5J360_PYTBI</name>
<gene>
    <name evidence="4" type="primary">LOC103067585</name>
</gene>
<dbReference type="SMART" id="SM00498">
    <property type="entry name" value="FH2"/>
    <property type="match status" value="1"/>
</dbReference>
<keyword evidence="3" id="KW-1185">Reference proteome</keyword>
<evidence type="ECO:0000256" key="1">
    <source>
        <dbReference type="SAM" id="MobiDB-lite"/>
    </source>
</evidence>
<dbReference type="OrthoDB" id="26518at2759"/>
<dbReference type="PANTHER" id="PTHR46345:SF7">
    <property type="entry name" value="FH2 DOMAIN CONTAINING 3-RELATED"/>
    <property type="match status" value="1"/>
</dbReference>
<dbReference type="InterPro" id="IPR042201">
    <property type="entry name" value="FH2_Formin_sf"/>
</dbReference>
<protein>
    <submittedName>
        <fullName evidence="4">FH2 domain-containing protein 1-like</fullName>
    </submittedName>
</protein>
<dbReference type="KEGG" id="pbi:103067585"/>
<evidence type="ECO:0000313" key="3">
    <source>
        <dbReference type="Proteomes" id="UP000695026"/>
    </source>
</evidence>
<dbReference type="Gene3D" id="1.20.58.2220">
    <property type="entry name" value="Formin, FH2 domain"/>
    <property type="match status" value="1"/>
</dbReference>
<reference evidence="4" key="1">
    <citation type="submission" date="2025-08" db="UniProtKB">
        <authorList>
            <consortium name="RefSeq"/>
        </authorList>
    </citation>
    <scope>IDENTIFICATION</scope>
    <source>
        <tissue evidence="4">Liver</tissue>
    </source>
</reference>
<dbReference type="AlphaFoldDB" id="A0A9F5J360"/>
<proteinExistence type="predicted"/>
<feature type="region of interest" description="Disordered" evidence="1">
    <location>
        <begin position="327"/>
        <end position="362"/>
    </location>
</feature>
<dbReference type="InterPro" id="IPR015425">
    <property type="entry name" value="FH2_Formin"/>
</dbReference>
<organism evidence="3 4">
    <name type="scientific">Python bivittatus</name>
    <name type="common">Burmese python</name>
    <name type="synonym">Python molurus bivittatus</name>
    <dbReference type="NCBI Taxonomy" id="176946"/>
    <lineage>
        <taxon>Eukaryota</taxon>
        <taxon>Metazoa</taxon>
        <taxon>Chordata</taxon>
        <taxon>Craniata</taxon>
        <taxon>Vertebrata</taxon>
        <taxon>Euteleostomi</taxon>
        <taxon>Lepidosauria</taxon>
        <taxon>Squamata</taxon>
        <taxon>Bifurcata</taxon>
        <taxon>Unidentata</taxon>
        <taxon>Episquamata</taxon>
        <taxon>Toxicofera</taxon>
        <taxon>Serpentes</taxon>
        <taxon>Henophidia</taxon>
        <taxon>Pythonidae</taxon>
        <taxon>Python</taxon>
    </lineage>
</organism>
<dbReference type="RefSeq" id="XP_025031877.1">
    <property type="nucleotide sequence ID" value="XM_025176109.1"/>
</dbReference>
<evidence type="ECO:0000313" key="4">
    <source>
        <dbReference type="RefSeq" id="XP_025031877.1"/>
    </source>
</evidence>
<dbReference type="Pfam" id="PF02181">
    <property type="entry name" value="FH2"/>
    <property type="match status" value="1"/>
</dbReference>
<sequence length="425" mass="46997">MLHDEQPGSLASLGWRHQVAEVSLASLLDAKKILNLGIFLKQFKRPVQDIVADIRNGAGVLYGPEKLLELFKMLPDVKEVEKLEAFQGDRSRLSEAEVFALLLVQVPSYSRRLELLVLKLQLFPQLGALQSAIQILTEAALELLGCEELHDLIRLVLKTGNYMNEGGYAGSAFGFHVSSLLRLADTKGNQPGMDLLHFMALEAERKDPTLLHFPRKLQHMAPASRIDDQEVAAELESLEQHVLRAQGDLEGLGLEAQMGPFLHVAEVELRAVKAAQQGLHQAAAMLSDFLCEDPEAFSLPECCGIFHAFGERFLAAVEENRAREAAVHREQQRRQQEQAKQKRRSIATCSFRDPGTSREGVHQGPSIEQILLLGPGAVPPLRLRLPCGTAPPEPRVAWALLAFPPALKNQLLPQAFGQVVGELCW</sequence>
<feature type="compositionally biased region" description="Basic and acidic residues" evidence="1">
    <location>
        <begin position="327"/>
        <end position="340"/>
    </location>
</feature>
<dbReference type="SUPFAM" id="SSF101447">
    <property type="entry name" value="Formin homology 2 domain (FH2 domain)"/>
    <property type="match status" value="1"/>
</dbReference>
<evidence type="ECO:0000259" key="2">
    <source>
        <dbReference type="PROSITE" id="PS51444"/>
    </source>
</evidence>
<dbReference type="PROSITE" id="PS51444">
    <property type="entry name" value="FH2"/>
    <property type="match status" value="1"/>
</dbReference>